<evidence type="ECO:0000259" key="1">
    <source>
        <dbReference type="Pfam" id="PF00561"/>
    </source>
</evidence>
<keyword evidence="2" id="KW-0378">Hydrolase</keyword>
<dbReference type="PANTHER" id="PTHR43798:SF5">
    <property type="entry name" value="MONOACYLGLYCEROL LIPASE ABHD6"/>
    <property type="match status" value="1"/>
</dbReference>
<accession>A0AAJ1BKR3</accession>
<dbReference type="SUPFAM" id="SSF53474">
    <property type="entry name" value="alpha/beta-Hydrolases"/>
    <property type="match status" value="1"/>
</dbReference>
<dbReference type="InterPro" id="IPR029058">
    <property type="entry name" value="AB_hydrolase_fold"/>
</dbReference>
<dbReference type="GO" id="GO:0016020">
    <property type="term" value="C:membrane"/>
    <property type="evidence" value="ECO:0007669"/>
    <property type="project" value="TreeGrafter"/>
</dbReference>
<dbReference type="EMBL" id="JAKUDL010000014">
    <property type="protein sequence ID" value="MCH4296694.1"/>
    <property type="molecule type" value="Genomic_DNA"/>
</dbReference>
<comment type="caution">
    <text evidence="2">The sequence shown here is derived from an EMBL/GenBank/DDBJ whole genome shotgun (WGS) entry which is preliminary data.</text>
</comment>
<dbReference type="PANTHER" id="PTHR43798">
    <property type="entry name" value="MONOACYLGLYCEROL LIPASE"/>
    <property type="match status" value="1"/>
</dbReference>
<evidence type="ECO:0000313" key="2">
    <source>
        <dbReference type="EMBL" id="MCH4296694.1"/>
    </source>
</evidence>
<dbReference type="GO" id="GO:0047372">
    <property type="term" value="F:monoacylglycerol lipase activity"/>
    <property type="evidence" value="ECO:0007669"/>
    <property type="project" value="TreeGrafter"/>
</dbReference>
<evidence type="ECO:0000313" key="3">
    <source>
        <dbReference type="Proteomes" id="UP001297581"/>
    </source>
</evidence>
<dbReference type="RefSeq" id="WP_240592652.1">
    <property type="nucleotide sequence ID" value="NZ_JAKUDL010000014.1"/>
</dbReference>
<dbReference type="InterPro" id="IPR000073">
    <property type="entry name" value="AB_hydrolase_1"/>
</dbReference>
<dbReference type="PRINTS" id="PR00111">
    <property type="entry name" value="ABHYDROLASE"/>
</dbReference>
<organism evidence="2 3">
    <name type="scientific">Shewanella zhuhaiensis</name>
    <dbReference type="NCBI Taxonomy" id="2919576"/>
    <lineage>
        <taxon>Bacteria</taxon>
        <taxon>Pseudomonadati</taxon>
        <taxon>Pseudomonadota</taxon>
        <taxon>Gammaproteobacteria</taxon>
        <taxon>Alteromonadales</taxon>
        <taxon>Shewanellaceae</taxon>
        <taxon>Shewanella</taxon>
    </lineage>
</organism>
<proteinExistence type="predicted"/>
<protein>
    <submittedName>
        <fullName evidence="2">Alpha/beta hydrolase</fullName>
    </submittedName>
</protein>
<dbReference type="GO" id="GO:0046464">
    <property type="term" value="P:acylglycerol catabolic process"/>
    <property type="evidence" value="ECO:0007669"/>
    <property type="project" value="TreeGrafter"/>
</dbReference>
<dbReference type="Proteomes" id="UP001297581">
    <property type="component" value="Unassembled WGS sequence"/>
</dbReference>
<dbReference type="AlphaFoldDB" id="A0AAJ1BKR3"/>
<feature type="domain" description="AB hydrolase-1" evidence="1">
    <location>
        <begin position="63"/>
        <end position="301"/>
    </location>
</feature>
<dbReference type="Gene3D" id="3.40.50.1820">
    <property type="entry name" value="alpha/beta hydrolase"/>
    <property type="match status" value="1"/>
</dbReference>
<gene>
    <name evidence="2" type="ORF">MJ923_20525</name>
</gene>
<sequence length="319" mass="34343">MKKYLPLGLLGLIATVAMLYAITPVSTLYQYLIATERSIAHLEVNRLNVDELKIEYLRGGSGPTLVLLHGFGADKDNWSRIARYLVDNFDVIAIDLPGFGNSSKDISLDYDVGSQVARLKRITDALGLDKFSLAGSSMGGYIAGNFAAKYPETVKDLWLISPLGVEGAEASEMFTATQHGAAPVVLPRTNAEFSALLDALFVEAPFIPSPIVSFLSAKAVESVELNSKIFEQIHRMRQGKPHPDAPLDTVLTHYTGPVLITWGDKDRLLHVSGAAVLKGIVPQATVNILANVGHLPMVESPDVTAEAFLAFAAVSQATN</sequence>
<keyword evidence="3" id="KW-1185">Reference proteome</keyword>
<reference evidence="2 3" key="1">
    <citation type="submission" date="2022-02" db="EMBL/GenBank/DDBJ databases">
        <title>The genome sequence of Shewanella sp. 3B26.</title>
        <authorList>
            <person name="Du J."/>
        </authorList>
    </citation>
    <scope>NUCLEOTIDE SEQUENCE [LARGE SCALE GENOMIC DNA]</scope>
    <source>
        <strain evidence="2 3">3B26</strain>
    </source>
</reference>
<dbReference type="Pfam" id="PF00561">
    <property type="entry name" value="Abhydrolase_1"/>
    <property type="match status" value="1"/>
</dbReference>
<name>A0AAJ1BKR3_9GAMM</name>
<dbReference type="InterPro" id="IPR050266">
    <property type="entry name" value="AB_hydrolase_sf"/>
</dbReference>